<reference evidence="2" key="1">
    <citation type="submission" date="2014-09" db="EMBL/GenBank/DDBJ databases">
        <title>Genome sequence of the luminous mushroom Mycena chlorophos for searching fungal bioluminescence genes.</title>
        <authorList>
            <person name="Tanaka Y."/>
            <person name="Kasuga D."/>
            <person name="Oba Y."/>
            <person name="Hase S."/>
            <person name="Sato K."/>
            <person name="Oba Y."/>
            <person name="Sakakibara Y."/>
        </authorList>
    </citation>
    <scope>NUCLEOTIDE SEQUENCE</scope>
</reference>
<proteinExistence type="predicted"/>
<dbReference type="Proteomes" id="UP000815677">
    <property type="component" value="Unassembled WGS sequence"/>
</dbReference>
<keyword evidence="3" id="KW-1185">Reference proteome</keyword>
<feature type="region of interest" description="Disordered" evidence="1">
    <location>
        <begin position="41"/>
        <end position="60"/>
    </location>
</feature>
<organism evidence="2 3">
    <name type="scientific">Mycena chlorophos</name>
    <name type="common">Agaric fungus</name>
    <name type="synonym">Agaricus chlorophos</name>
    <dbReference type="NCBI Taxonomy" id="658473"/>
    <lineage>
        <taxon>Eukaryota</taxon>
        <taxon>Fungi</taxon>
        <taxon>Dikarya</taxon>
        <taxon>Basidiomycota</taxon>
        <taxon>Agaricomycotina</taxon>
        <taxon>Agaricomycetes</taxon>
        <taxon>Agaricomycetidae</taxon>
        <taxon>Agaricales</taxon>
        <taxon>Marasmiineae</taxon>
        <taxon>Mycenaceae</taxon>
        <taxon>Mycena</taxon>
    </lineage>
</organism>
<evidence type="ECO:0000313" key="3">
    <source>
        <dbReference type="Proteomes" id="UP000815677"/>
    </source>
</evidence>
<accession>A0ABQ0L320</accession>
<sequence length="137" mass="14806">EWCRVESGGRAFEAGDNKPAKQERGPTLECFVDLEEGAAGLNDLHQAHPPLRSDRGAAGGDRTLLAMPAMADLFTQIQEDEETTGLVEDPSVRLPRFVGGVVLTFNPSRGSSFTTFTSRPRETQGFGSTIAQALTQR</sequence>
<evidence type="ECO:0000256" key="1">
    <source>
        <dbReference type="SAM" id="MobiDB-lite"/>
    </source>
</evidence>
<protein>
    <submittedName>
        <fullName evidence="2">Uncharacterized protein</fullName>
    </submittedName>
</protein>
<evidence type="ECO:0000313" key="2">
    <source>
        <dbReference type="EMBL" id="GAT45300.1"/>
    </source>
</evidence>
<feature type="non-terminal residue" evidence="2">
    <location>
        <position position="137"/>
    </location>
</feature>
<feature type="non-terminal residue" evidence="2">
    <location>
        <position position="1"/>
    </location>
</feature>
<dbReference type="EMBL" id="DF841051">
    <property type="protein sequence ID" value="GAT45300.1"/>
    <property type="molecule type" value="Genomic_DNA"/>
</dbReference>
<feature type="region of interest" description="Disordered" evidence="1">
    <location>
        <begin position="1"/>
        <end position="24"/>
    </location>
</feature>
<gene>
    <name evidence="2" type="ORF">MCHLO_02886</name>
</gene>
<name>A0ABQ0L320_MYCCL</name>
<feature type="compositionally biased region" description="Basic and acidic residues" evidence="1">
    <location>
        <begin position="13"/>
        <end position="24"/>
    </location>
</feature>